<dbReference type="InterPro" id="IPR043724">
    <property type="entry name" value="DUF5666"/>
</dbReference>
<dbReference type="Proteomes" id="UP000318126">
    <property type="component" value="Unassembled WGS sequence"/>
</dbReference>
<dbReference type="Pfam" id="PF18914">
    <property type="entry name" value="DUF5666"/>
    <property type="match status" value="5"/>
</dbReference>
<gene>
    <name evidence="3" type="ORF">FN961_22670</name>
</gene>
<comment type="caution">
    <text evidence="3">The sequence shown here is derived from an EMBL/GenBank/DDBJ whole genome shotgun (WGS) entry which is preliminary data.</text>
</comment>
<feature type="domain" description="DUF5666" evidence="2">
    <location>
        <begin position="330"/>
        <end position="371"/>
    </location>
</feature>
<organism evidence="3 4">
    <name type="scientific">Shewanella hanedai</name>
    <name type="common">Alteromonas hanedai</name>
    <dbReference type="NCBI Taxonomy" id="25"/>
    <lineage>
        <taxon>Bacteria</taxon>
        <taxon>Pseudomonadati</taxon>
        <taxon>Pseudomonadota</taxon>
        <taxon>Gammaproteobacteria</taxon>
        <taxon>Alteromonadales</taxon>
        <taxon>Shewanellaceae</taxon>
        <taxon>Shewanella</taxon>
    </lineage>
</organism>
<keyword evidence="1" id="KW-0732">Signal</keyword>
<keyword evidence="4" id="KW-1185">Reference proteome</keyword>
<dbReference type="EMBL" id="VKGK01000041">
    <property type="protein sequence ID" value="TRY12058.1"/>
    <property type="molecule type" value="Genomic_DNA"/>
</dbReference>
<name>A0A553JI23_SHEHA</name>
<evidence type="ECO:0000313" key="3">
    <source>
        <dbReference type="EMBL" id="TRY12058.1"/>
    </source>
</evidence>
<reference evidence="4" key="1">
    <citation type="submission" date="2019-07" db="EMBL/GenBank/DDBJ databases">
        <title>Shewanella sp. YLB-08 draft genomic sequence.</title>
        <authorList>
            <person name="Yu L."/>
        </authorList>
    </citation>
    <scope>NUCLEOTIDE SEQUENCE [LARGE SCALE GENOMIC DNA]</scope>
    <source>
        <strain evidence="4">JCM 20706</strain>
    </source>
</reference>
<protein>
    <recommendedName>
        <fullName evidence="2">DUF5666 domain-containing protein</fullName>
    </recommendedName>
</protein>
<feature type="chain" id="PRO_5021837733" description="DUF5666 domain-containing protein" evidence="1">
    <location>
        <begin position="23"/>
        <end position="442"/>
    </location>
</feature>
<proteinExistence type="predicted"/>
<feature type="domain" description="DUF5666" evidence="2">
    <location>
        <begin position="175"/>
        <end position="233"/>
    </location>
</feature>
<evidence type="ECO:0000259" key="2">
    <source>
        <dbReference type="Pfam" id="PF18914"/>
    </source>
</evidence>
<dbReference type="AlphaFoldDB" id="A0A553JI23"/>
<feature type="domain" description="DUF5666" evidence="2">
    <location>
        <begin position="109"/>
        <end position="161"/>
    </location>
</feature>
<feature type="domain" description="DUF5666" evidence="2">
    <location>
        <begin position="46"/>
        <end position="92"/>
    </location>
</feature>
<dbReference type="RefSeq" id="WP_144042433.1">
    <property type="nucleotide sequence ID" value="NZ_BMPL01000046.1"/>
</dbReference>
<evidence type="ECO:0000256" key="1">
    <source>
        <dbReference type="SAM" id="SignalP"/>
    </source>
</evidence>
<dbReference type="PROSITE" id="PS51257">
    <property type="entry name" value="PROKAR_LIPOPROTEIN"/>
    <property type="match status" value="1"/>
</dbReference>
<dbReference type="OrthoDB" id="5592950at2"/>
<feature type="signal peptide" evidence="1">
    <location>
        <begin position="1"/>
        <end position="22"/>
    </location>
</feature>
<feature type="domain" description="DUF5666" evidence="2">
    <location>
        <begin position="247"/>
        <end position="307"/>
    </location>
</feature>
<sequence>MKNTSVKNVVLASILATFVVGCGGGSDSNGDTTPPIPTPTPAKIFGTVDSISPTNQTITVNGRTLATASTMVSYQQDTLTTDAISKGMQVEILTANNNAKAIALNPAFTGIVSAIGKDTITVNGVQFTSAQPQLRNDIAIGTWVMISAKLQSDGSWLASSVTSPAGVTTQDSEIEGRVSQLNEVAHQFNIGKVIVNYTNAEFDLLANQLANGQWVEVEGRYDSQNLTLFAEEVDIENEMDFNDAEIEGVVTWVNAEQNNFEIDSRTRILVTPTTQFEDGKRVDLKNGRVISVDLISKGMGLEATEIEFEDATGTIPQPFVRELSVEGLAQVTNDVFTINGIEFTLDAGTYYDDGLTAATLNNAWVDVEGIEVKATTVTPAHWLVKEIEREFEQSNISLEGPVSNNSLWGYTSSDNTLAKFNGKWVEVECTRNGDDLLNCRLD</sequence>
<evidence type="ECO:0000313" key="4">
    <source>
        <dbReference type="Proteomes" id="UP000318126"/>
    </source>
</evidence>
<accession>A0A553JI23</accession>